<protein>
    <submittedName>
        <fullName evidence="1">Uncharacterized protein ORF144</fullName>
    </submittedName>
</protein>
<keyword evidence="2" id="KW-1185">Reference proteome</keyword>
<dbReference type="Proteomes" id="UP000007502">
    <property type="component" value="Segment"/>
</dbReference>
<proteinExistence type="predicted"/>
<reference evidence="1 2" key="1">
    <citation type="journal article" date="2011" name="MBio">
        <title>Evidence of a dominant lineage of Vibrio cholerae-specific lytic bacteriophages shed by cholera patients over a 10-year period in Dhaka, Bangladesh.</title>
        <authorList>
            <person name="Seed K.D."/>
            <person name="Bodi K.L."/>
            <person name="Kropinski A.M."/>
            <person name="Ackermann H.W."/>
            <person name="Calderwood S.B."/>
            <person name="Qadri F."/>
            <person name="Camilli A."/>
        </authorList>
    </citation>
    <scope>NUCLEOTIDE SEQUENCE [LARGE SCALE GENOMIC DNA]</scope>
</reference>
<evidence type="ECO:0000313" key="2">
    <source>
        <dbReference type="Proteomes" id="UP000007502"/>
    </source>
</evidence>
<dbReference type="GeneID" id="10228624"/>
<dbReference type="RefSeq" id="YP_004251086.1">
    <property type="nucleotide sequence ID" value="NC_015157.1"/>
</dbReference>
<organism evidence="1 2">
    <name type="scientific">Vibrio phage ICP1</name>
    <dbReference type="NCBI Taxonomy" id="979525"/>
    <lineage>
        <taxon>Viruses</taxon>
        <taxon>Duplodnaviria</taxon>
        <taxon>Heunggongvirae</taxon>
        <taxon>Uroviricota</taxon>
        <taxon>Caudoviricetes</taxon>
        <taxon>Mohonavirus</taxon>
        <taxon>Mohonavirus ICP1</taxon>
    </lineage>
</organism>
<dbReference type="KEGG" id="vg:10228624"/>
<dbReference type="EMBL" id="HQ641347">
    <property type="protein sequence ID" value="ADX87961.1"/>
    <property type="molecule type" value="Genomic_DNA"/>
</dbReference>
<evidence type="ECO:0000313" key="1">
    <source>
        <dbReference type="EMBL" id="ADX87961.1"/>
    </source>
</evidence>
<sequence length="64" mass="8011">MANKKRPRPWIPTRKWSIDYLENLLTSGTDEVNWDRKVLDQILYYHPSEYLKFQTRWEQSKRRK</sequence>
<gene>
    <name evidence="1" type="primary">ORF144</name>
</gene>
<accession>F1D1G7</accession>
<name>F1D1G7_9CAUD</name>